<dbReference type="GO" id="GO:0004518">
    <property type="term" value="F:nuclease activity"/>
    <property type="evidence" value="ECO:0007669"/>
    <property type="project" value="TreeGrafter"/>
</dbReference>
<dbReference type="InterPro" id="IPR035437">
    <property type="entry name" value="SNase_OB-fold_sf"/>
</dbReference>
<dbReference type="PANTHER" id="PTHR12302:SF2">
    <property type="entry name" value="STAPHYLOCOCCAL NUCLEASE DOMAIN-CONTAINING PROTEIN 1"/>
    <property type="match status" value="1"/>
</dbReference>
<reference evidence="2" key="2">
    <citation type="submission" date="2020-08" db="EMBL/GenBank/DDBJ databases">
        <title>Plant Genome Project.</title>
        <authorList>
            <person name="Zhang R.-G."/>
        </authorList>
    </citation>
    <scope>NUCLEOTIDE SEQUENCE</scope>
    <source>
        <strain evidence="2">Huo1</strain>
        <tissue evidence="2">Leaf</tissue>
    </source>
</reference>
<dbReference type="GO" id="GO:0005634">
    <property type="term" value="C:nucleus"/>
    <property type="evidence" value="ECO:0007669"/>
    <property type="project" value="TreeGrafter"/>
</dbReference>
<dbReference type="Pfam" id="PF00565">
    <property type="entry name" value="SNase"/>
    <property type="match status" value="1"/>
</dbReference>
<dbReference type="SMART" id="SM00318">
    <property type="entry name" value="SNc"/>
    <property type="match status" value="1"/>
</dbReference>
<dbReference type="GO" id="GO:0006402">
    <property type="term" value="P:mRNA catabolic process"/>
    <property type="evidence" value="ECO:0007669"/>
    <property type="project" value="TreeGrafter"/>
</dbReference>
<evidence type="ECO:0000313" key="3">
    <source>
        <dbReference type="Proteomes" id="UP000298416"/>
    </source>
</evidence>
<evidence type="ECO:0000313" key="2">
    <source>
        <dbReference type="EMBL" id="KAG6424558.1"/>
    </source>
</evidence>
<protein>
    <recommendedName>
        <fullName evidence="1">TNase-like domain-containing protein</fullName>
    </recommendedName>
</protein>
<dbReference type="EMBL" id="PNBA02000005">
    <property type="protein sequence ID" value="KAG6424558.1"/>
    <property type="molecule type" value="Genomic_DNA"/>
</dbReference>
<dbReference type="GO" id="GO:0003723">
    <property type="term" value="F:RNA binding"/>
    <property type="evidence" value="ECO:0007669"/>
    <property type="project" value="TreeGrafter"/>
</dbReference>
<dbReference type="InterPro" id="IPR016071">
    <property type="entry name" value="Staphylococal_nuclease_OB-fold"/>
</dbReference>
<reference evidence="2" key="1">
    <citation type="submission" date="2018-01" db="EMBL/GenBank/DDBJ databases">
        <authorList>
            <person name="Mao J.F."/>
        </authorList>
    </citation>
    <scope>NUCLEOTIDE SEQUENCE</scope>
    <source>
        <strain evidence="2">Huo1</strain>
        <tissue evidence="2">Leaf</tissue>
    </source>
</reference>
<feature type="domain" description="TNase-like" evidence="1">
    <location>
        <begin position="59"/>
        <end position="188"/>
    </location>
</feature>
<evidence type="ECO:0000259" key="1">
    <source>
        <dbReference type="SMART" id="SM00318"/>
    </source>
</evidence>
<dbReference type="Proteomes" id="UP000298416">
    <property type="component" value="Unassembled WGS sequence"/>
</dbReference>
<comment type="caution">
    <text evidence="2">The sequence shown here is derived from an EMBL/GenBank/DDBJ whole genome shotgun (WGS) entry which is preliminary data.</text>
</comment>
<keyword evidence="3" id="KW-1185">Reference proteome</keyword>
<dbReference type="PANTHER" id="PTHR12302">
    <property type="entry name" value="EBNA2 BINDING PROTEIN P100"/>
    <property type="match status" value="1"/>
</dbReference>
<dbReference type="GO" id="GO:0005829">
    <property type="term" value="C:cytosol"/>
    <property type="evidence" value="ECO:0007669"/>
    <property type="project" value="TreeGrafter"/>
</dbReference>
<accession>A0A8X9A172</accession>
<dbReference type="SUPFAM" id="SSF50199">
    <property type="entry name" value="Staphylococcal nuclease"/>
    <property type="match status" value="1"/>
</dbReference>
<name>A0A8X9A172_SALSN</name>
<dbReference type="AlphaFoldDB" id="A0A8X9A172"/>
<gene>
    <name evidence="2" type="ORF">SASPL_114976</name>
</gene>
<dbReference type="FunFam" id="2.40.50.90:FF:000018">
    <property type="entry name" value="Ribonuclease"/>
    <property type="match status" value="1"/>
</dbReference>
<sequence length="215" mass="24115">MPMYDKPVYDEDILSIPVYDKAEYDEDILSMSVHDKPVYDEDVFNKLPGLMNNSPPPSVKFDYAVEDEGVAFYDDEIPPEKTITVSSLVAPELAPRRGGLDELFAWLSTEFLRKLCIGKEVTFRVDYTVPSFGYVFLGDTNVALLVVAGGGANVREQGQQKGEASLHLADLLRLDEQAKQQGLGRWNRTQVLMGRPIRTCLQQLATPIILMLRLC</sequence>
<dbReference type="Gene3D" id="2.40.50.90">
    <property type="match status" value="1"/>
</dbReference>
<proteinExistence type="predicted"/>
<organism evidence="2">
    <name type="scientific">Salvia splendens</name>
    <name type="common">Scarlet sage</name>
    <dbReference type="NCBI Taxonomy" id="180675"/>
    <lineage>
        <taxon>Eukaryota</taxon>
        <taxon>Viridiplantae</taxon>
        <taxon>Streptophyta</taxon>
        <taxon>Embryophyta</taxon>
        <taxon>Tracheophyta</taxon>
        <taxon>Spermatophyta</taxon>
        <taxon>Magnoliopsida</taxon>
        <taxon>eudicotyledons</taxon>
        <taxon>Gunneridae</taxon>
        <taxon>Pentapetalae</taxon>
        <taxon>asterids</taxon>
        <taxon>lamiids</taxon>
        <taxon>Lamiales</taxon>
        <taxon>Lamiaceae</taxon>
        <taxon>Nepetoideae</taxon>
        <taxon>Mentheae</taxon>
        <taxon>Salviinae</taxon>
        <taxon>Salvia</taxon>
        <taxon>Salvia subgen. Calosphace</taxon>
        <taxon>core Calosphace</taxon>
    </lineage>
</organism>